<dbReference type="InterPro" id="IPR000068">
    <property type="entry name" value="GPCR_3_Ca_sens_rcpt-rel"/>
</dbReference>
<dbReference type="PRINTS" id="PR00248">
    <property type="entry name" value="GPCRMGR"/>
</dbReference>
<evidence type="ECO:0000256" key="9">
    <source>
        <dbReference type="ARBA" id="ARBA00023170"/>
    </source>
</evidence>
<protein>
    <recommendedName>
        <fullName evidence="14">G-protein coupled receptors family 3 profile domain-containing protein</fullName>
    </recommendedName>
</protein>
<dbReference type="InterPro" id="IPR028082">
    <property type="entry name" value="Peripla_BP_I"/>
</dbReference>
<name>A0A8C4X1P2_EPTBU</name>
<dbReference type="GO" id="GO:0004930">
    <property type="term" value="F:G protein-coupled receptor activity"/>
    <property type="evidence" value="ECO:0007669"/>
    <property type="project" value="UniProtKB-KW"/>
</dbReference>
<evidence type="ECO:0000256" key="2">
    <source>
        <dbReference type="ARBA" id="ARBA00007242"/>
    </source>
</evidence>
<evidence type="ECO:0000256" key="5">
    <source>
        <dbReference type="ARBA" id="ARBA00022729"/>
    </source>
</evidence>
<feature type="transmembrane region" description="Helical" evidence="12">
    <location>
        <begin position="637"/>
        <end position="656"/>
    </location>
</feature>
<keyword evidence="6 12" id="KW-1133">Transmembrane helix</keyword>
<evidence type="ECO:0000256" key="1">
    <source>
        <dbReference type="ARBA" id="ARBA00004651"/>
    </source>
</evidence>
<feature type="transmembrane region" description="Helical" evidence="12">
    <location>
        <begin position="716"/>
        <end position="734"/>
    </location>
</feature>
<feature type="transmembrane region" description="Helical" evidence="12">
    <location>
        <begin position="594"/>
        <end position="616"/>
    </location>
</feature>
<dbReference type="InterPro" id="IPR001828">
    <property type="entry name" value="ANF_lig-bd_rcpt"/>
</dbReference>
<dbReference type="InterPro" id="IPR004073">
    <property type="entry name" value="GPCR_3_vmron_rcpt_2"/>
</dbReference>
<dbReference type="PROSITE" id="PS00980">
    <property type="entry name" value="G_PROTEIN_RECEP_F3_2"/>
    <property type="match status" value="1"/>
</dbReference>
<keyword evidence="3" id="KW-1003">Cell membrane</keyword>
<evidence type="ECO:0000256" key="11">
    <source>
        <dbReference type="ARBA" id="ARBA00023224"/>
    </source>
</evidence>
<keyword evidence="7" id="KW-0297">G-protein coupled receptor</keyword>
<keyword evidence="5 13" id="KW-0732">Signal</keyword>
<evidence type="ECO:0000313" key="15">
    <source>
        <dbReference type="Ensembl" id="ENSEBUP00000026214.1"/>
    </source>
</evidence>
<dbReference type="InterPro" id="IPR017979">
    <property type="entry name" value="GPCR_3_CS"/>
</dbReference>
<feature type="transmembrane region" description="Helical" evidence="12">
    <location>
        <begin position="561"/>
        <end position="582"/>
    </location>
</feature>
<dbReference type="FunFam" id="3.40.50.2300:FF:000016">
    <property type="entry name" value="Taste 1 receptor member 2"/>
    <property type="match status" value="1"/>
</dbReference>
<dbReference type="PANTHER" id="PTHR24061">
    <property type="entry name" value="CALCIUM-SENSING RECEPTOR-RELATED"/>
    <property type="match status" value="1"/>
</dbReference>
<dbReference type="Gene3D" id="3.40.50.2300">
    <property type="match status" value="2"/>
</dbReference>
<evidence type="ECO:0000256" key="8">
    <source>
        <dbReference type="ARBA" id="ARBA00023136"/>
    </source>
</evidence>
<evidence type="ECO:0000256" key="4">
    <source>
        <dbReference type="ARBA" id="ARBA00022692"/>
    </source>
</evidence>
<proteinExistence type="inferred from homology"/>
<dbReference type="FunFam" id="2.10.50.30:FF:000002">
    <property type="entry name" value="Vomeronasal 2 receptor, h1"/>
    <property type="match status" value="1"/>
</dbReference>
<sequence>TPPHSFPPPPPLIIILPIFRLSAIGLRWLMSSVFAVQEINNNPFLANTTFEYIISDSCNTMQNALQSTLSFIAGNFDSQRMSFTHCKPHVVIGTSLSSMSVLLSYIMKLFATPISYASSCKCLSDKKRFPSFMRTTPSDDFQSRAIARLVKYFQWVYMGVLAVGDEYGKSAVAQFITEAEHDGLCIAFNEVLNPEHPINNLKHIVILAYIHETDITFISDELLQNNVTEKTWIASEAWINFHSLDIPKFAKIYDGTVGFGLLRGFVPGLEEFLMNVKPQKSVFNDFIKTFWEDTFNCSFYLQTENERLCTGQENLDQVSTPFTDVSQLQYSYNAYIAVYVVAHAIQDMNSCTDGSGPFANGSCAGTSRVEHWQLLFYLKNVKFVNTMNQTIYFDNNGDPPAIYELFNKHIGLDGKLQTTSVGIFNSLYPKGQELHINESAIRWNGGKSEHPQAVCSELCRPGTRKMERKGEPFCCFDCIPCTLKEYSNNTDSTECHKCVQYYWSTEMRDACVPMPEVFLAYSDPLTVALLACALLGSILTMAIGLQMFLHNNLPMQKSTSFHVTLSLLLSISASFASSLAFMGQPSEVSCKVHDAPACACLTLMIVCVMNLTLHLIKKSEYVLHGQMIASIFIKQPNVLCYSCALAQVVLCVAWVLSESTKPAKDEISIPGSVILECVRMSNIWVSCSLSYLGLMTFLSLYLALKARKLLPSSSEPKFITFSILFCFLVYLDFIPAYNSTQGKLAVAAKIVAVIATAYGILGCIYIPKCYILCVKS</sequence>
<dbReference type="Pfam" id="PF01094">
    <property type="entry name" value="ANF_receptor"/>
    <property type="match status" value="1"/>
</dbReference>
<dbReference type="OMA" id="INRSINW"/>
<dbReference type="InterPro" id="IPR000337">
    <property type="entry name" value="GPCR_3"/>
</dbReference>
<keyword evidence="8 12" id="KW-0472">Membrane</keyword>
<comment type="subcellular location">
    <subcellularLocation>
        <location evidence="1">Cell membrane</location>
        <topology evidence="1">Multi-pass membrane protein</topology>
    </subcellularLocation>
</comment>
<dbReference type="InterPro" id="IPR017978">
    <property type="entry name" value="GPCR_3_C"/>
</dbReference>
<feature type="transmembrane region" description="Helical" evidence="12">
    <location>
        <begin position="746"/>
        <end position="766"/>
    </location>
</feature>
<feature type="signal peptide" evidence="13">
    <location>
        <begin position="1"/>
        <end position="35"/>
    </location>
</feature>
<dbReference type="InterPro" id="IPR038550">
    <property type="entry name" value="GPCR_3_9-Cys_sf"/>
</dbReference>
<feature type="domain" description="G-protein coupled receptors family 3 profile" evidence="14">
    <location>
        <begin position="525"/>
        <end position="776"/>
    </location>
</feature>
<evidence type="ECO:0000256" key="7">
    <source>
        <dbReference type="ARBA" id="ARBA00023040"/>
    </source>
</evidence>
<evidence type="ECO:0000313" key="16">
    <source>
        <dbReference type="Proteomes" id="UP000694388"/>
    </source>
</evidence>
<keyword evidence="11" id="KW-0807">Transducer</keyword>
<evidence type="ECO:0000256" key="3">
    <source>
        <dbReference type="ARBA" id="ARBA00022475"/>
    </source>
</evidence>
<dbReference type="GeneTree" id="ENSGT01150000286997"/>
<dbReference type="AlphaFoldDB" id="A0A8C4X1P2"/>
<keyword evidence="16" id="KW-1185">Reference proteome</keyword>
<keyword evidence="9" id="KW-0675">Receptor</keyword>
<dbReference type="Gene3D" id="2.10.50.30">
    <property type="entry name" value="GPCR, family 3, nine cysteines domain"/>
    <property type="match status" value="1"/>
</dbReference>
<dbReference type="PRINTS" id="PR01535">
    <property type="entry name" value="VOMERONASL2R"/>
</dbReference>
<accession>A0A8C4X1P2</accession>
<dbReference type="Pfam" id="PF07562">
    <property type="entry name" value="NCD3G"/>
    <property type="match status" value="1"/>
</dbReference>
<feature type="transmembrane region" description="Helical" evidence="12">
    <location>
        <begin position="525"/>
        <end position="549"/>
    </location>
</feature>
<keyword evidence="10" id="KW-0325">Glycoprotein</keyword>
<comment type="similarity">
    <text evidence="2">Belongs to the G-protein coupled receptor 3 family.</text>
</comment>
<dbReference type="PANTHER" id="PTHR24061:SF0">
    <property type="entry name" value="C-FAMILY ODORANT RECEPTOR OLFCT1"/>
    <property type="match status" value="1"/>
</dbReference>
<dbReference type="InterPro" id="IPR011500">
    <property type="entry name" value="GPCR_3_9-Cys_dom"/>
</dbReference>
<dbReference type="Proteomes" id="UP000694388">
    <property type="component" value="Unplaced"/>
</dbReference>
<evidence type="ECO:0000259" key="14">
    <source>
        <dbReference type="PROSITE" id="PS50259"/>
    </source>
</evidence>
<reference evidence="15" key="1">
    <citation type="submission" date="2025-08" db="UniProtKB">
        <authorList>
            <consortium name="Ensembl"/>
        </authorList>
    </citation>
    <scope>IDENTIFICATION</scope>
</reference>
<keyword evidence="4 12" id="KW-0812">Transmembrane</keyword>
<dbReference type="Pfam" id="PF00003">
    <property type="entry name" value="7tm_3"/>
    <property type="match status" value="1"/>
</dbReference>
<reference evidence="15" key="2">
    <citation type="submission" date="2025-09" db="UniProtKB">
        <authorList>
            <consortium name="Ensembl"/>
        </authorList>
    </citation>
    <scope>IDENTIFICATION</scope>
</reference>
<dbReference type="Ensembl" id="ENSEBUT00000026790.1">
    <property type="protein sequence ID" value="ENSEBUP00000026214.1"/>
    <property type="gene ID" value="ENSEBUG00000016148.1"/>
</dbReference>
<evidence type="ECO:0000256" key="10">
    <source>
        <dbReference type="ARBA" id="ARBA00023180"/>
    </source>
</evidence>
<dbReference type="PROSITE" id="PS50259">
    <property type="entry name" value="G_PROTEIN_RECEP_F3_4"/>
    <property type="match status" value="1"/>
</dbReference>
<feature type="chain" id="PRO_5034084722" description="G-protein coupled receptors family 3 profile domain-containing protein" evidence="13">
    <location>
        <begin position="36"/>
        <end position="776"/>
    </location>
</feature>
<evidence type="ECO:0000256" key="13">
    <source>
        <dbReference type="SAM" id="SignalP"/>
    </source>
</evidence>
<dbReference type="SUPFAM" id="SSF53822">
    <property type="entry name" value="Periplasmic binding protein-like I"/>
    <property type="match status" value="1"/>
</dbReference>
<organism evidence="15 16">
    <name type="scientific">Eptatretus burgeri</name>
    <name type="common">Inshore hagfish</name>
    <dbReference type="NCBI Taxonomy" id="7764"/>
    <lineage>
        <taxon>Eukaryota</taxon>
        <taxon>Metazoa</taxon>
        <taxon>Chordata</taxon>
        <taxon>Craniata</taxon>
        <taxon>Vertebrata</taxon>
        <taxon>Cyclostomata</taxon>
        <taxon>Myxini</taxon>
        <taxon>Myxiniformes</taxon>
        <taxon>Myxinidae</taxon>
        <taxon>Eptatretinae</taxon>
        <taxon>Eptatretus</taxon>
    </lineage>
</organism>
<evidence type="ECO:0000256" key="12">
    <source>
        <dbReference type="SAM" id="Phobius"/>
    </source>
</evidence>
<dbReference type="GO" id="GO:0005886">
    <property type="term" value="C:plasma membrane"/>
    <property type="evidence" value="ECO:0007669"/>
    <property type="project" value="UniProtKB-SubCell"/>
</dbReference>
<evidence type="ECO:0000256" key="6">
    <source>
        <dbReference type="ARBA" id="ARBA00022989"/>
    </source>
</evidence>
<feature type="transmembrane region" description="Helical" evidence="12">
    <location>
        <begin position="683"/>
        <end position="704"/>
    </location>
</feature>